<organism evidence="3 4">
    <name type="scientific">Longimonas halophila</name>
    <dbReference type="NCBI Taxonomy" id="1469170"/>
    <lineage>
        <taxon>Bacteria</taxon>
        <taxon>Pseudomonadati</taxon>
        <taxon>Rhodothermota</taxon>
        <taxon>Rhodothermia</taxon>
        <taxon>Rhodothermales</taxon>
        <taxon>Salisaetaceae</taxon>
        <taxon>Longimonas</taxon>
    </lineage>
</organism>
<dbReference type="RefSeq" id="WP_098062403.1">
    <property type="nucleotide sequence ID" value="NZ_PDEP01000008.1"/>
</dbReference>
<comment type="caution">
    <text evidence="3">The sequence shown here is derived from an EMBL/GenBank/DDBJ whole genome shotgun (WGS) entry which is preliminary data.</text>
</comment>
<evidence type="ECO:0000256" key="1">
    <source>
        <dbReference type="ARBA" id="ARBA00022679"/>
    </source>
</evidence>
<evidence type="ECO:0000259" key="2">
    <source>
        <dbReference type="Pfam" id="PF00534"/>
    </source>
</evidence>
<evidence type="ECO:0000313" key="4">
    <source>
        <dbReference type="Proteomes" id="UP000221024"/>
    </source>
</evidence>
<dbReference type="PANTHER" id="PTHR46401">
    <property type="entry name" value="GLYCOSYLTRANSFERASE WBBK-RELATED"/>
    <property type="match status" value="1"/>
</dbReference>
<dbReference type="EMBL" id="PDEP01000008">
    <property type="protein sequence ID" value="PEN06510.1"/>
    <property type="molecule type" value="Genomic_DNA"/>
</dbReference>
<dbReference type="GO" id="GO:0016757">
    <property type="term" value="F:glycosyltransferase activity"/>
    <property type="evidence" value="ECO:0007669"/>
    <property type="project" value="InterPro"/>
</dbReference>
<keyword evidence="1" id="KW-0808">Transferase</keyword>
<sequence>MSDSVLVTHPNRQHSHQLAQALHNHEQLSGYWTGVPARPLGQGTWWRSVGRLFEKHALLDLPKDKVAHNIVGPVARRMAALVPASWGVAVQHAGMAWFDRWCARRLDSTNARAVVAYENAALHTFRAAKARGMVTVLDAASFHHAWQDEAYDYPEPEAVHQWINTRKDEEIAQADHILTVSDLARESYIEGGVAPDKVTSVPVGCDLERFQKMEETAAEADAPFTFIFAGHAGYRKGIDLLIEAAKRLHSELDTDMQSVRIWIAGGEDTGIEWGNSSCIERLGRLPQPELACRFQEADCLVLPSRHDSFGMVVVEAMATGLPAIVTEHVGAKQVITEGESGWVIPAEDADALYDRMRWCIDHPAVVRSMSASAHAAAQEYTWDRYRSRVVAFLEGYLEGA</sequence>
<dbReference type="Proteomes" id="UP000221024">
    <property type="component" value="Unassembled WGS sequence"/>
</dbReference>
<dbReference type="PANTHER" id="PTHR46401:SF2">
    <property type="entry name" value="GLYCOSYLTRANSFERASE WBBK-RELATED"/>
    <property type="match status" value="1"/>
</dbReference>
<reference evidence="3 4" key="1">
    <citation type="submission" date="2017-10" db="EMBL/GenBank/DDBJ databases">
        <title>Draft genome of Longimonas halophila.</title>
        <authorList>
            <person name="Goh K.M."/>
            <person name="Shamsir M.S."/>
            <person name="Lim S.W."/>
        </authorList>
    </citation>
    <scope>NUCLEOTIDE SEQUENCE [LARGE SCALE GENOMIC DNA]</scope>
    <source>
        <strain evidence="3 4">KCTC 42399</strain>
    </source>
</reference>
<protein>
    <recommendedName>
        <fullName evidence="2">Glycosyl transferase family 1 domain-containing protein</fullName>
    </recommendedName>
</protein>
<accession>A0A2H3NKH9</accession>
<feature type="domain" description="Glycosyl transferase family 1" evidence="2">
    <location>
        <begin position="218"/>
        <end position="370"/>
    </location>
</feature>
<dbReference type="Pfam" id="PF00534">
    <property type="entry name" value="Glycos_transf_1"/>
    <property type="match status" value="1"/>
</dbReference>
<proteinExistence type="predicted"/>
<dbReference type="AlphaFoldDB" id="A0A2H3NKH9"/>
<dbReference type="GO" id="GO:0009103">
    <property type="term" value="P:lipopolysaccharide biosynthetic process"/>
    <property type="evidence" value="ECO:0007669"/>
    <property type="project" value="TreeGrafter"/>
</dbReference>
<dbReference type="Gene3D" id="3.40.50.2000">
    <property type="entry name" value="Glycogen Phosphorylase B"/>
    <property type="match status" value="2"/>
</dbReference>
<evidence type="ECO:0000313" key="3">
    <source>
        <dbReference type="EMBL" id="PEN06510.1"/>
    </source>
</evidence>
<dbReference type="OrthoDB" id="596635at2"/>
<keyword evidence="4" id="KW-1185">Reference proteome</keyword>
<name>A0A2H3NKH9_9BACT</name>
<gene>
    <name evidence="3" type="ORF">CRI93_09515</name>
</gene>
<dbReference type="CDD" id="cd03801">
    <property type="entry name" value="GT4_PimA-like"/>
    <property type="match status" value="1"/>
</dbReference>
<dbReference type="SUPFAM" id="SSF53756">
    <property type="entry name" value="UDP-Glycosyltransferase/glycogen phosphorylase"/>
    <property type="match status" value="1"/>
</dbReference>
<dbReference type="InterPro" id="IPR001296">
    <property type="entry name" value="Glyco_trans_1"/>
</dbReference>